<dbReference type="Proteomes" id="UP000275267">
    <property type="component" value="Unassembled WGS sequence"/>
</dbReference>
<proteinExistence type="predicted"/>
<sequence length="198" mass="22211">MSVNAIVINITLDGQNYPEWAFCVETALRGYSLLFHFTDEPVVLKSDNTNAAAVKEPVVLKIDNTNAAAVKEWQINDRKVMAAMVNSVKQSVIMSLSMFKTAKAIWSSLKQRYVQDSGALLHSLMQQTHVIEQNDMSIDEYFSAFDRLMGSLTSMVPDCTDDECPAHKLIAKFLTCRFVMGGRQDFHSIRKRIVNAGL</sequence>
<organism evidence="1 2">
    <name type="scientific">Panicum miliaceum</name>
    <name type="common">Proso millet</name>
    <name type="synonym">Broomcorn millet</name>
    <dbReference type="NCBI Taxonomy" id="4540"/>
    <lineage>
        <taxon>Eukaryota</taxon>
        <taxon>Viridiplantae</taxon>
        <taxon>Streptophyta</taxon>
        <taxon>Embryophyta</taxon>
        <taxon>Tracheophyta</taxon>
        <taxon>Spermatophyta</taxon>
        <taxon>Magnoliopsida</taxon>
        <taxon>Liliopsida</taxon>
        <taxon>Poales</taxon>
        <taxon>Poaceae</taxon>
        <taxon>PACMAD clade</taxon>
        <taxon>Panicoideae</taxon>
        <taxon>Panicodae</taxon>
        <taxon>Paniceae</taxon>
        <taxon>Panicinae</taxon>
        <taxon>Panicum</taxon>
        <taxon>Panicum sect. Panicum</taxon>
    </lineage>
</organism>
<dbReference type="AlphaFoldDB" id="A0A3L6RGK9"/>
<keyword evidence="2" id="KW-1185">Reference proteome</keyword>
<dbReference type="Pfam" id="PF14223">
    <property type="entry name" value="Retrotran_gag_2"/>
    <property type="match status" value="1"/>
</dbReference>
<comment type="caution">
    <text evidence="1">The sequence shown here is derived from an EMBL/GenBank/DDBJ whole genome shotgun (WGS) entry which is preliminary data.</text>
</comment>
<evidence type="ECO:0008006" key="3">
    <source>
        <dbReference type="Google" id="ProtNLM"/>
    </source>
</evidence>
<evidence type="ECO:0000313" key="1">
    <source>
        <dbReference type="EMBL" id="RLN03640.1"/>
    </source>
</evidence>
<accession>A0A3L6RGK9</accession>
<name>A0A3L6RGK9_PANMI</name>
<evidence type="ECO:0000313" key="2">
    <source>
        <dbReference type="Proteomes" id="UP000275267"/>
    </source>
</evidence>
<dbReference type="PANTHER" id="PTHR37610">
    <property type="entry name" value="CCHC-TYPE DOMAIN-CONTAINING PROTEIN"/>
    <property type="match status" value="1"/>
</dbReference>
<dbReference type="OrthoDB" id="682732at2759"/>
<dbReference type="PANTHER" id="PTHR37610:SF40">
    <property type="entry name" value="OS01G0909600 PROTEIN"/>
    <property type="match status" value="1"/>
</dbReference>
<reference evidence="2" key="1">
    <citation type="journal article" date="2019" name="Nat. Commun.">
        <title>The genome of broomcorn millet.</title>
        <authorList>
            <person name="Zou C."/>
            <person name="Miki D."/>
            <person name="Li D."/>
            <person name="Tang Q."/>
            <person name="Xiao L."/>
            <person name="Rajput S."/>
            <person name="Deng P."/>
            <person name="Jia W."/>
            <person name="Huang R."/>
            <person name="Zhang M."/>
            <person name="Sun Y."/>
            <person name="Hu J."/>
            <person name="Fu X."/>
            <person name="Schnable P.S."/>
            <person name="Li F."/>
            <person name="Zhang H."/>
            <person name="Feng B."/>
            <person name="Zhu X."/>
            <person name="Liu R."/>
            <person name="Schnable J.C."/>
            <person name="Zhu J.-K."/>
            <person name="Zhang H."/>
        </authorList>
    </citation>
    <scope>NUCLEOTIDE SEQUENCE [LARGE SCALE GENOMIC DNA]</scope>
</reference>
<dbReference type="EMBL" id="PQIB02000008">
    <property type="protein sequence ID" value="RLN03640.1"/>
    <property type="molecule type" value="Genomic_DNA"/>
</dbReference>
<protein>
    <recommendedName>
        <fullName evidence="3">Retrotransposon Copia-like N-terminal domain-containing protein</fullName>
    </recommendedName>
</protein>
<gene>
    <name evidence="1" type="ORF">C2845_PM13G08260</name>
</gene>